<evidence type="ECO:0000313" key="12">
    <source>
        <dbReference type="EMBL" id="KAJ1096102.1"/>
    </source>
</evidence>
<keyword evidence="3" id="KW-0547">Nucleotide-binding</keyword>
<sequence length="1028" mass="115909">MDDYDLYGVEDDDFESQYASELEALAELDDDRPIASVPKTSQFREKRSFEDSIASGDVVLSSTVLNHKGQSRTNGKAGTKQSAEVNGALGKKRGAEDMLPDSEEDINLDLSESLIDLEPSFTPKPKRPRLEAVKKLDFGAKEDLSFPDLSSDDITPPSSPGNTATPSSRNTKFLAAEPLEISDMAPLHMTPMARERKRVQKRPPVFEEYIHVTSADGRRVYMTLKEDTQGSESEFSKASGFDWNGERQLHLLGVPFSYLKEQVADERRRQILEESQRLTELLNSNIDREFGEDEREAMELAGGDDSDDDDDEDSSSHRLWVDRFTPRHYTDLLSDDYTNRCLLKWLKLWDTVVFGKEKAAKKAKPPTDTRPSFKDQKKDQRQQSKFKTKAEIVEEMLEAELDQHKRPKHKMALLCGPPGLGKTTLAHVIAKHAGYNVVEMNASDDRSPDVFKIRIEAATQMKSVLGVNEKPNCLIIDEIDGAQAVAINLLLSLVNRKDSKETDAGGGATAPPAGGKKKKKDGGLLLRPIICICNDQYAPSLRQLRPQAFILNFPETLPSRLVQRLYEISGIQGMKADTGALMALCEKTDNDIRSCINTLQFLHGRGKKELNMRMVQTMRIGLKDQNKGLFAVWQEIFQLPKAQRKRIGQDLAQPIDLLLGEENDPLNLAGRMPLSVTAQRFNNILHLSSSTGEYEKVTQGLYDNFLNMKVKDASFGTVCVATDWLEFTDILNVTIMHGQNFQLMRYLPFLPVAFHLLFAASNVPRIAYPNSNYEALSKLNQVKNILTSMITEIHPSIRSHLGPQSLVLEALCLLLDIITPKLRPINTQLYSLKEKQQLADLINTMLAYNLTYHQERSPDGQYLYKLDPNVEDICRFPDLAARKQLTYQTKQLIAREIELEKMRRTEAHQAARNANQAAKNTTEVTKAPVAKSKGLPKPLVRNHEQRLEGIIKKAVFEEKPETDFFGRVIVKKVEPVLGLDFDAGFFDLFFFMHQKAVVKWAAKLFLALHKHELGFKLQTPHATNFVLG</sequence>
<keyword evidence="2" id="KW-0235">DNA replication</keyword>
<feature type="compositionally biased region" description="Acidic residues" evidence="10">
    <location>
        <begin position="294"/>
        <end position="313"/>
    </location>
</feature>
<evidence type="ECO:0000256" key="3">
    <source>
        <dbReference type="ARBA" id="ARBA00022741"/>
    </source>
</evidence>
<evidence type="ECO:0000256" key="7">
    <source>
        <dbReference type="ARBA" id="ARBA00023306"/>
    </source>
</evidence>
<comment type="subcellular location">
    <subcellularLocation>
        <location evidence="1">Nucleus</location>
    </subcellularLocation>
</comment>
<dbReference type="GO" id="GO:0016887">
    <property type="term" value="F:ATP hydrolysis activity"/>
    <property type="evidence" value="ECO:0007669"/>
    <property type="project" value="InterPro"/>
</dbReference>
<dbReference type="Proteomes" id="UP001066276">
    <property type="component" value="Chromosome 10"/>
</dbReference>
<feature type="region of interest" description="Disordered" evidence="10">
    <location>
        <begin position="359"/>
        <end position="387"/>
    </location>
</feature>
<evidence type="ECO:0000256" key="2">
    <source>
        <dbReference type="ARBA" id="ARBA00022705"/>
    </source>
</evidence>
<dbReference type="AlphaFoldDB" id="A0AAV7LXB6"/>
<dbReference type="GO" id="GO:0005737">
    <property type="term" value="C:cytoplasm"/>
    <property type="evidence" value="ECO:0007669"/>
    <property type="project" value="UniProtKB-ARBA"/>
</dbReference>
<dbReference type="Gene3D" id="3.40.50.300">
    <property type="entry name" value="P-loop containing nucleotide triphosphate hydrolases"/>
    <property type="match status" value="1"/>
</dbReference>
<dbReference type="InterPro" id="IPR003959">
    <property type="entry name" value="ATPase_AAA_core"/>
</dbReference>
<dbReference type="FunFam" id="1.10.8.60:FF:000074">
    <property type="entry name" value="Chromosome transmission fidelity protein 18"/>
    <property type="match status" value="1"/>
</dbReference>
<dbReference type="PANTHER" id="PTHR46765">
    <property type="entry name" value="P-LOOP CONTAINING NUCLEOSIDE TRIPHOSPHATE HYDROLASES SUPERFAMILY PROTEIN"/>
    <property type="match status" value="1"/>
</dbReference>
<feature type="region of interest" description="Disordered" evidence="10">
    <location>
        <begin position="294"/>
        <end position="316"/>
    </location>
</feature>
<keyword evidence="13" id="KW-1185">Reference proteome</keyword>
<dbReference type="GO" id="GO:0006260">
    <property type="term" value="P:DNA replication"/>
    <property type="evidence" value="ECO:0007669"/>
    <property type="project" value="UniProtKB-KW"/>
</dbReference>
<dbReference type="SUPFAM" id="SSF52540">
    <property type="entry name" value="P-loop containing nucleoside triphosphate hydrolases"/>
    <property type="match status" value="1"/>
</dbReference>
<evidence type="ECO:0000313" key="13">
    <source>
        <dbReference type="Proteomes" id="UP001066276"/>
    </source>
</evidence>
<evidence type="ECO:0000256" key="1">
    <source>
        <dbReference type="ARBA" id="ARBA00004123"/>
    </source>
</evidence>
<dbReference type="Pfam" id="PF00004">
    <property type="entry name" value="AAA"/>
    <property type="match status" value="1"/>
</dbReference>
<accession>A0AAV7LXB6</accession>
<organism evidence="12 13">
    <name type="scientific">Pleurodeles waltl</name>
    <name type="common">Iberian ribbed newt</name>
    <dbReference type="NCBI Taxonomy" id="8319"/>
    <lineage>
        <taxon>Eukaryota</taxon>
        <taxon>Metazoa</taxon>
        <taxon>Chordata</taxon>
        <taxon>Craniata</taxon>
        <taxon>Vertebrata</taxon>
        <taxon>Euteleostomi</taxon>
        <taxon>Amphibia</taxon>
        <taxon>Batrachia</taxon>
        <taxon>Caudata</taxon>
        <taxon>Salamandroidea</taxon>
        <taxon>Salamandridae</taxon>
        <taxon>Pleurodelinae</taxon>
        <taxon>Pleurodeles</taxon>
    </lineage>
</organism>
<dbReference type="GO" id="GO:0005524">
    <property type="term" value="F:ATP binding"/>
    <property type="evidence" value="ECO:0007669"/>
    <property type="project" value="UniProtKB-KW"/>
</dbReference>
<evidence type="ECO:0000256" key="8">
    <source>
        <dbReference type="ARBA" id="ARBA00043975"/>
    </source>
</evidence>
<dbReference type="InterPro" id="IPR053016">
    <property type="entry name" value="CTF18-RFC_complex"/>
</dbReference>
<feature type="compositionally biased region" description="Polar residues" evidence="10">
    <location>
        <begin position="160"/>
        <end position="170"/>
    </location>
</feature>
<keyword evidence="5" id="KW-0238">DNA-binding</keyword>
<feature type="region of interest" description="Disordered" evidence="10">
    <location>
        <begin position="499"/>
        <end position="520"/>
    </location>
</feature>
<gene>
    <name evidence="12" type="ORF">NDU88_001248</name>
</gene>
<dbReference type="FunFam" id="3.40.50.300:FF:001083">
    <property type="entry name" value="Chromosome transmission fidelity factor 18"/>
    <property type="match status" value="1"/>
</dbReference>
<dbReference type="Gene3D" id="1.10.8.60">
    <property type="match status" value="1"/>
</dbReference>
<feature type="region of interest" description="Disordered" evidence="10">
    <location>
        <begin position="65"/>
        <end position="101"/>
    </location>
</feature>
<dbReference type="GO" id="GO:0003677">
    <property type="term" value="F:DNA binding"/>
    <property type="evidence" value="ECO:0007669"/>
    <property type="project" value="UniProtKB-KW"/>
</dbReference>
<protein>
    <recommendedName>
        <fullName evidence="9">Chromosome transmission fidelity protein 18 homolog</fullName>
    </recommendedName>
</protein>
<evidence type="ECO:0000256" key="4">
    <source>
        <dbReference type="ARBA" id="ARBA00022840"/>
    </source>
</evidence>
<evidence type="ECO:0000256" key="5">
    <source>
        <dbReference type="ARBA" id="ARBA00023125"/>
    </source>
</evidence>
<reference evidence="12" key="1">
    <citation type="journal article" date="2022" name="bioRxiv">
        <title>Sequencing and chromosome-scale assembly of the giantPleurodeles waltlgenome.</title>
        <authorList>
            <person name="Brown T."/>
            <person name="Elewa A."/>
            <person name="Iarovenko S."/>
            <person name="Subramanian E."/>
            <person name="Araus A.J."/>
            <person name="Petzold A."/>
            <person name="Susuki M."/>
            <person name="Suzuki K.-i.T."/>
            <person name="Hayashi T."/>
            <person name="Toyoda A."/>
            <person name="Oliveira C."/>
            <person name="Osipova E."/>
            <person name="Leigh N.D."/>
            <person name="Simon A."/>
            <person name="Yun M.H."/>
        </authorList>
    </citation>
    <scope>NUCLEOTIDE SEQUENCE</scope>
    <source>
        <strain evidence="12">20211129_DDA</strain>
        <tissue evidence="12">Liver</tissue>
    </source>
</reference>
<dbReference type="InterPro" id="IPR027417">
    <property type="entry name" value="P-loop_NTPase"/>
</dbReference>
<keyword evidence="7" id="KW-0131">Cell cycle</keyword>
<comment type="caution">
    <text evidence="12">The sequence shown here is derived from an EMBL/GenBank/DDBJ whole genome shotgun (WGS) entry which is preliminary data.</text>
</comment>
<evidence type="ECO:0000256" key="9">
    <source>
        <dbReference type="ARBA" id="ARBA00069525"/>
    </source>
</evidence>
<dbReference type="InterPro" id="IPR047854">
    <property type="entry name" value="RFC_lid"/>
</dbReference>
<dbReference type="PANTHER" id="PTHR46765:SF1">
    <property type="entry name" value="P-LOOP CONTAINING NUCLEOSIDE TRIPHOSPHATE HYDROLASES SUPERFAMILY PROTEIN"/>
    <property type="match status" value="1"/>
</dbReference>
<keyword evidence="4" id="KW-0067">ATP-binding</keyword>
<comment type="similarity">
    <text evidence="8">Belongs to the activator 1 small subunits family. CTF18 subfamily.</text>
</comment>
<feature type="region of interest" description="Disordered" evidence="10">
    <location>
        <begin position="144"/>
        <end position="170"/>
    </location>
</feature>
<proteinExistence type="inferred from homology"/>
<dbReference type="EMBL" id="JANPWB010000014">
    <property type="protein sequence ID" value="KAJ1096102.1"/>
    <property type="molecule type" value="Genomic_DNA"/>
</dbReference>
<name>A0AAV7LXB6_PLEWA</name>
<keyword evidence="6" id="KW-0539">Nucleus</keyword>
<dbReference type="CDD" id="cd18140">
    <property type="entry name" value="HLD_clamp_RFC"/>
    <property type="match status" value="1"/>
</dbReference>
<feature type="compositionally biased region" description="Polar residues" evidence="10">
    <location>
        <begin position="71"/>
        <end position="84"/>
    </location>
</feature>
<dbReference type="GO" id="GO:0005634">
    <property type="term" value="C:nucleus"/>
    <property type="evidence" value="ECO:0007669"/>
    <property type="project" value="UniProtKB-SubCell"/>
</dbReference>
<dbReference type="InterPro" id="IPR003593">
    <property type="entry name" value="AAA+_ATPase"/>
</dbReference>
<evidence type="ECO:0000259" key="11">
    <source>
        <dbReference type="SMART" id="SM00382"/>
    </source>
</evidence>
<feature type="domain" description="AAA+ ATPase" evidence="11">
    <location>
        <begin position="408"/>
        <end position="567"/>
    </location>
</feature>
<dbReference type="SMART" id="SM00382">
    <property type="entry name" value="AAA"/>
    <property type="match status" value="1"/>
</dbReference>
<dbReference type="CDD" id="cd00009">
    <property type="entry name" value="AAA"/>
    <property type="match status" value="1"/>
</dbReference>
<evidence type="ECO:0000256" key="10">
    <source>
        <dbReference type="SAM" id="MobiDB-lite"/>
    </source>
</evidence>
<evidence type="ECO:0000256" key="6">
    <source>
        <dbReference type="ARBA" id="ARBA00023242"/>
    </source>
</evidence>